<gene>
    <name evidence="9" type="ORF">C7M84_016731</name>
</gene>
<dbReference type="GO" id="GO:0007420">
    <property type="term" value="P:brain development"/>
    <property type="evidence" value="ECO:0007669"/>
    <property type="project" value="TreeGrafter"/>
</dbReference>
<dbReference type="GO" id="GO:0000981">
    <property type="term" value="F:DNA-binding transcription factor activity, RNA polymerase II-specific"/>
    <property type="evidence" value="ECO:0007669"/>
    <property type="project" value="TreeGrafter"/>
</dbReference>
<dbReference type="PROSITE" id="PS50071">
    <property type="entry name" value="HOMEOBOX_2"/>
    <property type="match status" value="1"/>
</dbReference>
<evidence type="ECO:0000256" key="4">
    <source>
        <dbReference type="ARBA" id="ARBA00023242"/>
    </source>
</evidence>
<feature type="domain" description="Homeobox" evidence="8">
    <location>
        <begin position="113"/>
        <end position="159"/>
    </location>
</feature>
<comment type="caution">
    <text evidence="9">The sequence shown here is derived from an EMBL/GenBank/DDBJ whole genome shotgun (WGS) entry which is preliminary data.</text>
</comment>
<dbReference type="SMART" id="SM00389">
    <property type="entry name" value="HOX"/>
    <property type="match status" value="1"/>
</dbReference>
<evidence type="ECO:0000313" key="10">
    <source>
        <dbReference type="Proteomes" id="UP000283509"/>
    </source>
</evidence>
<organism evidence="9 10">
    <name type="scientific">Penaeus vannamei</name>
    <name type="common">Whiteleg shrimp</name>
    <name type="synonym">Litopenaeus vannamei</name>
    <dbReference type="NCBI Taxonomy" id="6689"/>
    <lineage>
        <taxon>Eukaryota</taxon>
        <taxon>Metazoa</taxon>
        <taxon>Ecdysozoa</taxon>
        <taxon>Arthropoda</taxon>
        <taxon>Crustacea</taxon>
        <taxon>Multicrustacea</taxon>
        <taxon>Malacostraca</taxon>
        <taxon>Eumalacostraca</taxon>
        <taxon>Eucarida</taxon>
        <taxon>Decapoda</taxon>
        <taxon>Dendrobranchiata</taxon>
        <taxon>Penaeoidea</taxon>
        <taxon>Penaeidae</taxon>
        <taxon>Penaeus</taxon>
    </lineage>
</organism>
<evidence type="ECO:0000256" key="1">
    <source>
        <dbReference type="ARBA" id="ARBA00004123"/>
    </source>
</evidence>
<reference evidence="9 10" key="1">
    <citation type="submission" date="2018-04" db="EMBL/GenBank/DDBJ databases">
        <authorList>
            <person name="Zhang X."/>
            <person name="Yuan J."/>
            <person name="Li F."/>
            <person name="Xiang J."/>
        </authorList>
    </citation>
    <scope>NUCLEOTIDE SEQUENCE [LARGE SCALE GENOMIC DNA]</scope>
    <source>
        <tissue evidence="9">Muscle</tissue>
    </source>
</reference>
<dbReference type="SUPFAM" id="SSF46689">
    <property type="entry name" value="Homeodomain-like"/>
    <property type="match status" value="1"/>
</dbReference>
<dbReference type="Gene3D" id="1.10.10.60">
    <property type="entry name" value="Homeodomain-like"/>
    <property type="match status" value="1"/>
</dbReference>
<evidence type="ECO:0000259" key="8">
    <source>
        <dbReference type="PROSITE" id="PS50071"/>
    </source>
</evidence>
<sequence>MSPSNRQRGSTQTRQEGIQRAYTPEPFDWWQDLQATSSRAAYFVTSAYWPLRNVISRLMEAIRLHAALFGNPNLLVAGRTNTEPLPWWRIRQSLMNANGQVRELVFPKGLDLDRPKRARTTFSSEQLASLEREFRRNQYLVGRERSLLAARLGLSETQVGARGRGGGAGGSAAHPPLSSPGEGVVPEPPHQAQAGPREGARDSRAHPHAHPPDHSSARAPHAAHNPSAHNHPSLHLPSHVHYLGSARHYLGAPYCRAHARTHAQSFRLLALAGRHDAAAPTTSAMTCYSSSEVRQLASGGLGQRAHDVSAEQEERTGRSSPPVGAKPPSPHLQRAPMGGLDYHMGGTLGREKAELGSQAAQALEMSFSKSLPTLLGSFHSVTPSVPPSAFRPLLPRPLHPLALQHPALPRPHSAWLP</sequence>
<dbReference type="InterPro" id="IPR001356">
    <property type="entry name" value="HD"/>
</dbReference>
<dbReference type="PANTHER" id="PTHR24339:SF28">
    <property type="entry name" value="E5-RELATED"/>
    <property type="match status" value="1"/>
</dbReference>
<evidence type="ECO:0000256" key="2">
    <source>
        <dbReference type="ARBA" id="ARBA00023125"/>
    </source>
</evidence>
<dbReference type="GO" id="GO:0000978">
    <property type="term" value="F:RNA polymerase II cis-regulatory region sequence-specific DNA binding"/>
    <property type="evidence" value="ECO:0007669"/>
    <property type="project" value="TreeGrafter"/>
</dbReference>
<evidence type="ECO:0000256" key="5">
    <source>
        <dbReference type="PROSITE-ProRule" id="PRU00108"/>
    </source>
</evidence>
<feature type="compositionally biased region" description="Basic and acidic residues" evidence="7">
    <location>
        <begin position="198"/>
        <end position="216"/>
    </location>
</feature>
<feature type="region of interest" description="Disordered" evidence="7">
    <location>
        <begin position="298"/>
        <end position="347"/>
    </location>
</feature>
<dbReference type="OrthoDB" id="6159439at2759"/>
<dbReference type="EMBL" id="QCYY01003104">
    <property type="protein sequence ID" value="ROT65308.1"/>
    <property type="molecule type" value="Genomic_DNA"/>
</dbReference>
<dbReference type="GO" id="GO:0005634">
    <property type="term" value="C:nucleus"/>
    <property type="evidence" value="ECO:0007669"/>
    <property type="project" value="UniProtKB-SubCell"/>
</dbReference>
<comment type="subcellular location">
    <subcellularLocation>
        <location evidence="1 5 6">Nucleus</location>
    </subcellularLocation>
</comment>
<accession>A0A3R7PG01</accession>
<dbReference type="GO" id="GO:0030182">
    <property type="term" value="P:neuron differentiation"/>
    <property type="evidence" value="ECO:0007669"/>
    <property type="project" value="TreeGrafter"/>
</dbReference>
<dbReference type="InterPro" id="IPR009057">
    <property type="entry name" value="Homeodomain-like_sf"/>
</dbReference>
<feature type="compositionally biased region" description="Low complexity" evidence="7">
    <location>
        <begin position="217"/>
        <end position="233"/>
    </location>
</feature>
<name>A0A3R7PG01_PENVA</name>
<feature type="region of interest" description="Disordered" evidence="7">
    <location>
        <begin position="159"/>
        <end position="236"/>
    </location>
</feature>
<feature type="compositionally biased region" description="Basic and acidic residues" evidence="7">
    <location>
        <begin position="304"/>
        <end position="317"/>
    </location>
</feature>
<dbReference type="PANTHER" id="PTHR24339">
    <property type="entry name" value="HOMEOBOX PROTEIN EMX-RELATED"/>
    <property type="match status" value="1"/>
</dbReference>
<keyword evidence="3 5" id="KW-0371">Homeobox</keyword>
<proteinExistence type="predicted"/>
<dbReference type="InterPro" id="IPR050877">
    <property type="entry name" value="EMX-VAX-Noto_Homeobox_TFs"/>
</dbReference>
<dbReference type="CDD" id="cd00086">
    <property type="entry name" value="homeodomain"/>
    <property type="match status" value="1"/>
</dbReference>
<dbReference type="AlphaFoldDB" id="A0A3R7PG01"/>
<dbReference type="Pfam" id="PF00046">
    <property type="entry name" value="Homeodomain"/>
    <property type="match status" value="1"/>
</dbReference>
<evidence type="ECO:0000256" key="3">
    <source>
        <dbReference type="ARBA" id="ARBA00023155"/>
    </source>
</evidence>
<evidence type="ECO:0000313" key="9">
    <source>
        <dbReference type="EMBL" id="ROT65308.1"/>
    </source>
</evidence>
<keyword evidence="2 5" id="KW-0238">DNA-binding</keyword>
<dbReference type="STRING" id="6689.A0A3R7PG01"/>
<evidence type="ECO:0000256" key="6">
    <source>
        <dbReference type="RuleBase" id="RU000682"/>
    </source>
</evidence>
<reference evidence="9 10" key="2">
    <citation type="submission" date="2019-01" db="EMBL/GenBank/DDBJ databases">
        <title>The decoding of complex shrimp genome reveals the adaptation for benthos swimmer, frequently molting mechanism and breeding impact on genome.</title>
        <authorList>
            <person name="Sun Y."/>
            <person name="Gao Y."/>
            <person name="Yu Y."/>
        </authorList>
    </citation>
    <scope>NUCLEOTIDE SEQUENCE [LARGE SCALE GENOMIC DNA]</scope>
    <source>
        <tissue evidence="9">Muscle</tissue>
    </source>
</reference>
<keyword evidence="10" id="KW-1185">Reference proteome</keyword>
<keyword evidence="4 5" id="KW-0539">Nucleus</keyword>
<evidence type="ECO:0000256" key="7">
    <source>
        <dbReference type="SAM" id="MobiDB-lite"/>
    </source>
</evidence>
<dbReference type="Proteomes" id="UP000283509">
    <property type="component" value="Unassembled WGS sequence"/>
</dbReference>
<protein>
    <submittedName>
        <fullName evidence="9">Putative ventral anterior homeobox 2b-like</fullName>
    </submittedName>
</protein>
<feature type="DNA-binding region" description="Homeobox" evidence="5">
    <location>
        <begin position="115"/>
        <end position="160"/>
    </location>
</feature>